<protein>
    <recommendedName>
        <fullName evidence="4">CRAL-TRIO domain-containing protein</fullName>
    </recommendedName>
</protein>
<evidence type="ECO:0000313" key="3">
    <source>
        <dbReference type="Proteomes" id="UP001341840"/>
    </source>
</evidence>
<name>A0ABU6YHA9_9FABA</name>
<comment type="caution">
    <text evidence="2">The sequence shown here is derived from an EMBL/GenBank/DDBJ whole genome shotgun (WGS) entry which is preliminary data.</text>
</comment>
<evidence type="ECO:0000313" key="2">
    <source>
        <dbReference type="EMBL" id="MED6209800.1"/>
    </source>
</evidence>
<accession>A0ABU6YHA9</accession>
<sequence>MESPDEMITHVLLSMNQEESAPTHDDNQDQQLGHQCETPVSLQQHYQTAPTKQDLEEREELQRFERDVYGVPPEILTRMFDTYGTNYLEKKTKMPHRVSQLKDHEGYMELLDRDKLKTHSAWLYVLDVDNKEFYIIDLVYSIAPNQQRSKLHKFACNILNQLRVWAGAPSILKKGTILLQLSWFGFLYNDILFLKLRNSEPVARAAAGHPSSSKAAKSHGLWRIHHEMDGAP</sequence>
<proteinExistence type="predicted"/>
<evidence type="ECO:0008006" key="4">
    <source>
        <dbReference type="Google" id="ProtNLM"/>
    </source>
</evidence>
<organism evidence="2 3">
    <name type="scientific">Stylosanthes scabra</name>
    <dbReference type="NCBI Taxonomy" id="79078"/>
    <lineage>
        <taxon>Eukaryota</taxon>
        <taxon>Viridiplantae</taxon>
        <taxon>Streptophyta</taxon>
        <taxon>Embryophyta</taxon>
        <taxon>Tracheophyta</taxon>
        <taxon>Spermatophyta</taxon>
        <taxon>Magnoliopsida</taxon>
        <taxon>eudicotyledons</taxon>
        <taxon>Gunneridae</taxon>
        <taxon>Pentapetalae</taxon>
        <taxon>rosids</taxon>
        <taxon>fabids</taxon>
        <taxon>Fabales</taxon>
        <taxon>Fabaceae</taxon>
        <taxon>Papilionoideae</taxon>
        <taxon>50 kb inversion clade</taxon>
        <taxon>dalbergioids sensu lato</taxon>
        <taxon>Dalbergieae</taxon>
        <taxon>Pterocarpus clade</taxon>
        <taxon>Stylosanthes</taxon>
    </lineage>
</organism>
<keyword evidence="3" id="KW-1185">Reference proteome</keyword>
<reference evidence="2 3" key="1">
    <citation type="journal article" date="2023" name="Plants (Basel)">
        <title>Bridging the Gap: Combining Genomics and Transcriptomics Approaches to Understand Stylosanthes scabra, an Orphan Legume from the Brazilian Caatinga.</title>
        <authorList>
            <person name="Ferreira-Neto J.R.C."/>
            <person name="da Silva M.D."/>
            <person name="Binneck E."/>
            <person name="de Melo N.F."/>
            <person name="da Silva R.H."/>
            <person name="de Melo A.L.T.M."/>
            <person name="Pandolfi V."/>
            <person name="Bustamante F.O."/>
            <person name="Brasileiro-Vidal A.C."/>
            <person name="Benko-Iseppon A.M."/>
        </authorList>
    </citation>
    <scope>NUCLEOTIDE SEQUENCE [LARGE SCALE GENOMIC DNA]</scope>
    <source>
        <tissue evidence="2">Leaves</tissue>
    </source>
</reference>
<evidence type="ECO:0000256" key="1">
    <source>
        <dbReference type="SAM" id="MobiDB-lite"/>
    </source>
</evidence>
<feature type="region of interest" description="Disordered" evidence="1">
    <location>
        <begin position="15"/>
        <end position="35"/>
    </location>
</feature>
<dbReference type="Proteomes" id="UP001341840">
    <property type="component" value="Unassembled WGS sequence"/>
</dbReference>
<dbReference type="EMBL" id="JASCZI010242141">
    <property type="protein sequence ID" value="MED6209800.1"/>
    <property type="molecule type" value="Genomic_DNA"/>
</dbReference>
<gene>
    <name evidence="2" type="ORF">PIB30_058196</name>
</gene>